<dbReference type="EMBL" id="JYDT01000149">
    <property type="protein sequence ID" value="KRY83141.1"/>
    <property type="molecule type" value="Genomic_DNA"/>
</dbReference>
<comment type="caution">
    <text evidence="1">The sequence shown here is derived from an EMBL/GenBank/DDBJ whole genome shotgun (WGS) entry which is preliminary data.</text>
</comment>
<accession>A0A0V1FBD0</accession>
<evidence type="ECO:0000313" key="2">
    <source>
        <dbReference type="Proteomes" id="UP000054995"/>
    </source>
</evidence>
<protein>
    <submittedName>
        <fullName evidence="1">Uncharacterized protein</fullName>
    </submittedName>
</protein>
<reference evidence="1 2" key="1">
    <citation type="submission" date="2015-01" db="EMBL/GenBank/DDBJ databases">
        <title>Evolution of Trichinella species and genotypes.</title>
        <authorList>
            <person name="Korhonen P.K."/>
            <person name="Edoardo P."/>
            <person name="Giuseppe L.R."/>
            <person name="Gasser R.B."/>
        </authorList>
    </citation>
    <scope>NUCLEOTIDE SEQUENCE [LARGE SCALE GENOMIC DNA]</scope>
    <source>
        <strain evidence="1">ISS470</strain>
    </source>
</reference>
<keyword evidence="2" id="KW-1185">Reference proteome</keyword>
<dbReference type="AlphaFoldDB" id="A0A0V1FBD0"/>
<gene>
    <name evidence="1" type="ORF">T4D_13569</name>
</gene>
<sequence>MSYSIFIRAFSSTPMLISVLPGRGSIFTPRLFCVLIDRSYLCVISSTTIPSCHPIPTQPQLPNNEQFIITKIT</sequence>
<organism evidence="1 2">
    <name type="scientific">Trichinella pseudospiralis</name>
    <name type="common">Parasitic roundworm</name>
    <dbReference type="NCBI Taxonomy" id="6337"/>
    <lineage>
        <taxon>Eukaryota</taxon>
        <taxon>Metazoa</taxon>
        <taxon>Ecdysozoa</taxon>
        <taxon>Nematoda</taxon>
        <taxon>Enoplea</taxon>
        <taxon>Dorylaimia</taxon>
        <taxon>Trichinellida</taxon>
        <taxon>Trichinellidae</taxon>
        <taxon>Trichinella</taxon>
    </lineage>
</organism>
<evidence type="ECO:0000313" key="1">
    <source>
        <dbReference type="EMBL" id="KRY83141.1"/>
    </source>
</evidence>
<dbReference type="Proteomes" id="UP000054995">
    <property type="component" value="Unassembled WGS sequence"/>
</dbReference>
<proteinExistence type="predicted"/>
<name>A0A0V1FBD0_TRIPS</name>